<sequence>MKSLLALAIVLATPAQAETILFVGNSFTYGAESPVHRYRPDSVTDLNREGVGGVPALFAAFAEQAGFDYDVHLETGGGRSLAWHLAERREAIDRRWDHVVLQEYSTLDATRPGDATRYIAASRALTALFRQRNPRVAVRLNATWSRPDLTYRPGSRWSGKAIASMANDVRAAADRAQAATPEITDVAPVGQAFTCAIRAGIADADPYNGIDAGKVGLWAADRYHGSMYGYYLEALVLFGQITRHDPRSLGRDERAARDLGIAPEQAGALQAIAAETLKSDGGCGA</sequence>
<gene>
    <name evidence="2" type="ORF">NMP03_03775</name>
</gene>
<dbReference type="Gene3D" id="3.40.50.1110">
    <property type="entry name" value="SGNH hydrolase"/>
    <property type="match status" value="1"/>
</dbReference>
<feature type="chain" id="PRO_5045818331" evidence="1">
    <location>
        <begin position="18"/>
        <end position="285"/>
    </location>
</feature>
<dbReference type="SUPFAM" id="SSF52266">
    <property type="entry name" value="SGNH hydrolase"/>
    <property type="match status" value="1"/>
</dbReference>
<keyword evidence="1" id="KW-0732">Signal</keyword>
<dbReference type="RefSeq" id="WP_256507203.1">
    <property type="nucleotide sequence ID" value="NZ_CP101740.1"/>
</dbReference>
<reference evidence="2" key="1">
    <citation type="submission" date="2022-07" db="EMBL/GenBank/DDBJ databases">
        <title>Sphingomonas sp. nov., a novel bacterium isolated from the north slope of the Mount Everest.</title>
        <authorList>
            <person name="Cui X."/>
            <person name="Liu Y."/>
        </authorList>
    </citation>
    <scope>NUCLEOTIDE SEQUENCE</scope>
    <source>
        <strain evidence="2">S5-59</strain>
    </source>
</reference>
<name>A0ABY5LAA8_9SPHN</name>
<dbReference type="EMBL" id="CP101740">
    <property type="protein sequence ID" value="UUL83362.1"/>
    <property type="molecule type" value="Genomic_DNA"/>
</dbReference>
<evidence type="ECO:0000313" key="2">
    <source>
        <dbReference type="EMBL" id="UUL83362.1"/>
    </source>
</evidence>
<organism evidence="2 3">
    <name type="scientific">Sphingomonas qomolangmaensis</name>
    <dbReference type="NCBI Taxonomy" id="2918765"/>
    <lineage>
        <taxon>Bacteria</taxon>
        <taxon>Pseudomonadati</taxon>
        <taxon>Pseudomonadota</taxon>
        <taxon>Alphaproteobacteria</taxon>
        <taxon>Sphingomonadales</taxon>
        <taxon>Sphingomonadaceae</taxon>
        <taxon>Sphingomonas</taxon>
    </lineage>
</organism>
<protein>
    <submittedName>
        <fullName evidence="2">PEP-CTERM sorting domain-containing protein</fullName>
    </submittedName>
</protein>
<accession>A0ABY5LAA8</accession>
<dbReference type="InterPro" id="IPR036514">
    <property type="entry name" value="SGNH_hydro_sf"/>
</dbReference>
<dbReference type="Proteomes" id="UP001058533">
    <property type="component" value="Chromosome"/>
</dbReference>
<evidence type="ECO:0000313" key="3">
    <source>
        <dbReference type="Proteomes" id="UP001058533"/>
    </source>
</evidence>
<feature type="signal peptide" evidence="1">
    <location>
        <begin position="1"/>
        <end position="17"/>
    </location>
</feature>
<proteinExistence type="predicted"/>
<evidence type="ECO:0000256" key="1">
    <source>
        <dbReference type="SAM" id="SignalP"/>
    </source>
</evidence>
<keyword evidence="3" id="KW-1185">Reference proteome</keyword>